<dbReference type="AlphaFoldDB" id="A0A286UDC8"/>
<dbReference type="EMBL" id="NBII01000006">
    <property type="protein sequence ID" value="PAV17590.1"/>
    <property type="molecule type" value="Genomic_DNA"/>
</dbReference>
<comment type="caution">
    <text evidence="1">The sequence shown here is derived from an EMBL/GenBank/DDBJ whole genome shotgun (WGS) entry which is preliminary data.</text>
</comment>
<evidence type="ECO:0000313" key="1">
    <source>
        <dbReference type="EMBL" id="PAV17590.1"/>
    </source>
</evidence>
<dbReference type="SUPFAM" id="SSF54637">
    <property type="entry name" value="Thioesterase/thiol ester dehydrase-isomerase"/>
    <property type="match status" value="1"/>
</dbReference>
<dbReference type="PANTHER" id="PTHR28152:SF1">
    <property type="entry name" value="HYDROXYACYL-THIOESTER DEHYDRATASE TYPE 2, MITOCHONDRIAL"/>
    <property type="match status" value="1"/>
</dbReference>
<dbReference type="GO" id="GO:0016853">
    <property type="term" value="F:isomerase activity"/>
    <property type="evidence" value="ECO:0007669"/>
    <property type="project" value="UniProtKB-KW"/>
</dbReference>
<dbReference type="InterPro" id="IPR052741">
    <property type="entry name" value="Mitochondrial_HTD2"/>
</dbReference>
<accession>A0A286UDC8</accession>
<dbReference type="Proteomes" id="UP000217199">
    <property type="component" value="Unassembled WGS sequence"/>
</dbReference>
<evidence type="ECO:0000313" key="2">
    <source>
        <dbReference type="Proteomes" id="UP000217199"/>
    </source>
</evidence>
<keyword evidence="2" id="KW-1185">Reference proteome</keyword>
<gene>
    <name evidence="1" type="ORF">PNOK_0607600</name>
</gene>
<dbReference type="InterPro" id="IPR029069">
    <property type="entry name" value="HotDog_dom_sf"/>
</dbReference>
<organism evidence="1 2">
    <name type="scientific">Pyrrhoderma noxium</name>
    <dbReference type="NCBI Taxonomy" id="2282107"/>
    <lineage>
        <taxon>Eukaryota</taxon>
        <taxon>Fungi</taxon>
        <taxon>Dikarya</taxon>
        <taxon>Basidiomycota</taxon>
        <taxon>Agaricomycotina</taxon>
        <taxon>Agaricomycetes</taxon>
        <taxon>Hymenochaetales</taxon>
        <taxon>Hymenochaetaceae</taxon>
        <taxon>Pyrrhoderma</taxon>
    </lineage>
</organism>
<sequence>MSISHCVCQGLTRLWTHDVQQHTSGFYFVDDLSFSRLASLFCTLPTREVDAHDFRKTFNMNKNEFGEFELPPLHTLAFFYPRLPESRLAINQTEKVFCPPEPFTRRMWAGGSFRFNPERGLVVGSRATAFTHVSSVEMKGFNPQGSDQGTKSNPLVFVQQQIEYRQQCSPILIEERRLHAYLPREVKANKRKIKEVQGLPKPDYTFTWTPTSTTLFRFSALIFNAHLVHLDKCYSLVEEGYPERLVHGPLTALMLIEGLGYSGMQGGHRIHTFSYRAQNPSFVEKRQHIRGAIKDKKVIVWSEDDDGVVGMTGEVVYFYIETRGVYY</sequence>
<dbReference type="FunCoup" id="A0A286UDC8">
    <property type="interactions" value="136"/>
</dbReference>
<dbReference type="InParanoid" id="A0A286UDC8"/>
<dbReference type="Gene3D" id="3.10.129.10">
    <property type="entry name" value="Hotdog Thioesterase"/>
    <property type="match status" value="1"/>
</dbReference>
<name>A0A286UDC8_9AGAM</name>
<protein>
    <submittedName>
        <fullName evidence="1">Thioesterase thiol ester dehydrase-isomerase</fullName>
    </submittedName>
</protein>
<reference evidence="1 2" key="1">
    <citation type="journal article" date="2017" name="Mol. Ecol.">
        <title>Comparative and population genomic landscape of Phellinus noxius: A hypervariable fungus causing root rot in trees.</title>
        <authorList>
            <person name="Chung C.L."/>
            <person name="Lee T.J."/>
            <person name="Akiba M."/>
            <person name="Lee H.H."/>
            <person name="Kuo T.H."/>
            <person name="Liu D."/>
            <person name="Ke H.M."/>
            <person name="Yokoi T."/>
            <person name="Roa M.B."/>
            <person name="Lu M.J."/>
            <person name="Chang Y.Y."/>
            <person name="Ann P.J."/>
            <person name="Tsai J.N."/>
            <person name="Chen C.Y."/>
            <person name="Tzean S.S."/>
            <person name="Ota Y."/>
            <person name="Hattori T."/>
            <person name="Sahashi N."/>
            <person name="Liou R.F."/>
            <person name="Kikuchi T."/>
            <person name="Tsai I.J."/>
        </authorList>
    </citation>
    <scope>NUCLEOTIDE SEQUENCE [LARGE SCALE GENOMIC DNA]</scope>
    <source>
        <strain evidence="1 2">FFPRI411160</strain>
    </source>
</reference>
<dbReference type="GO" id="GO:0005739">
    <property type="term" value="C:mitochondrion"/>
    <property type="evidence" value="ECO:0007669"/>
    <property type="project" value="TreeGrafter"/>
</dbReference>
<dbReference type="STRING" id="2282107.A0A286UDC8"/>
<dbReference type="OrthoDB" id="3257538at2759"/>
<dbReference type="GO" id="GO:0019171">
    <property type="term" value="F:(3R)-hydroxyacyl-[acyl-carrier-protein] dehydratase activity"/>
    <property type="evidence" value="ECO:0007669"/>
    <property type="project" value="TreeGrafter"/>
</dbReference>
<proteinExistence type="predicted"/>
<dbReference type="PANTHER" id="PTHR28152">
    <property type="entry name" value="HYDROXYACYL-THIOESTER DEHYDRATASE TYPE 2, MITOCHONDRIAL"/>
    <property type="match status" value="1"/>
</dbReference>